<evidence type="ECO:0000256" key="3">
    <source>
        <dbReference type="ARBA" id="ARBA00010442"/>
    </source>
</evidence>
<evidence type="ECO:0000256" key="4">
    <source>
        <dbReference type="ARBA" id="ARBA00022475"/>
    </source>
</evidence>
<keyword evidence="7" id="KW-0472">Membrane</keyword>
<dbReference type="InterPro" id="IPR003400">
    <property type="entry name" value="ExbD"/>
</dbReference>
<sequence length="167" mass="17627">MINTFDSVAIFGLGNPKALAAGISEAMITTQFGLLVALPGILFVFFLQRRAQRDHTKIKQVTVATSFVRESGVEVDRPQAASATSKENVSMLIGVTSSGRIYIEGNEIDIQNVKGRMESFLAEVPGGSVVIAADTSCPTGITIKVLDACRLAGVKNLSVAAKAGEQQ</sequence>
<keyword evidence="5" id="KW-0812">Transmembrane</keyword>
<evidence type="ECO:0000256" key="5">
    <source>
        <dbReference type="ARBA" id="ARBA00022692"/>
    </source>
</evidence>
<dbReference type="Gene3D" id="3.30.420.270">
    <property type="match status" value="1"/>
</dbReference>
<reference evidence="8" key="1">
    <citation type="submission" date="2020-11" db="EMBL/GenBank/DDBJ databases">
        <authorList>
            <person name="Tran Van P."/>
        </authorList>
    </citation>
    <scope>NUCLEOTIDE SEQUENCE</scope>
</reference>
<comment type="similarity">
    <text evidence="3">Belongs to the ExbB/TolQ family.</text>
</comment>
<evidence type="ECO:0000313" key="8">
    <source>
        <dbReference type="EMBL" id="CAD7234637.1"/>
    </source>
</evidence>
<comment type="subcellular location">
    <subcellularLocation>
        <location evidence="2">Cell membrane</location>
        <topology evidence="2">Multi-pass membrane protein</topology>
    </subcellularLocation>
    <subcellularLocation>
        <location evidence="1">Cell membrane</location>
        <topology evidence="1">Single-pass membrane protein</topology>
    </subcellularLocation>
</comment>
<dbReference type="PANTHER" id="PTHR30625:SF11">
    <property type="entry name" value="MOTA_TOLQ_EXBB PROTON CHANNEL DOMAIN-CONTAINING PROTEIN"/>
    <property type="match status" value="1"/>
</dbReference>
<dbReference type="InterPro" id="IPR050790">
    <property type="entry name" value="ExbB/TolQ_transport"/>
</dbReference>
<evidence type="ECO:0000256" key="2">
    <source>
        <dbReference type="ARBA" id="ARBA00004651"/>
    </source>
</evidence>
<dbReference type="AlphaFoldDB" id="A0A7R8WMP6"/>
<name>A0A7R8WMP6_9CRUS</name>
<dbReference type="GO" id="GO:0017038">
    <property type="term" value="P:protein import"/>
    <property type="evidence" value="ECO:0007669"/>
    <property type="project" value="TreeGrafter"/>
</dbReference>
<dbReference type="Pfam" id="PF02472">
    <property type="entry name" value="ExbD"/>
    <property type="match status" value="1"/>
</dbReference>
<evidence type="ECO:0000256" key="7">
    <source>
        <dbReference type="ARBA" id="ARBA00023136"/>
    </source>
</evidence>
<dbReference type="EMBL" id="OB669347">
    <property type="protein sequence ID" value="CAD7234637.1"/>
    <property type="molecule type" value="Genomic_DNA"/>
</dbReference>
<evidence type="ECO:0000256" key="1">
    <source>
        <dbReference type="ARBA" id="ARBA00004162"/>
    </source>
</evidence>
<dbReference type="InterPro" id="IPR002898">
    <property type="entry name" value="MotA_ExbB_proton_chnl"/>
</dbReference>
<keyword evidence="6" id="KW-1133">Transmembrane helix</keyword>
<protein>
    <submittedName>
        <fullName evidence="8">Uncharacterized protein</fullName>
    </submittedName>
</protein>
<keyword evidence="4" id="KW-1003">Cell membrane</keyword>
<dbReference type="OrthoDB" id="1938855at2759"/>
<dbReference type="Pfam" id="PF01618">
    <property type="entry name" value="MotA_ExbB"/>
    <property type="match status" value="1"/>
</dbReference>
<organism evidence="8">
    <name type="scientific">Cyprideis torosa</name>
    <dbReference type="NCBI Taxonomy" id="163714"/>
    <lineage>
        <taxon>Eukaryota</taxon>
        <taxon>Metazoa</taxon>
        <taxon>Ecdysozoa</taxon>
        <taxon>Arthropoda</taxon>
        <taxon>Crustacea</taxon>
        <taxon>Oligostraca</taxon>
        <taxon>Ostracoda</taxon>
        <taxon>Podocopa</taxon>
        <taxon>Podocopida</taxon>
        <taxon>Cytherocopina</taxon>
        <taxon>Cytheroidea</taxon>
        <taxon>Cytherideidae</taxon>
        <taxon>Cyprideis</taxon>
    </lineage>
</organism>
<evidence type="ECO:0000256" key="6">
    <source>
        <dbReference type="ARBA" id="ARBA00022989"/>
    </source>
</evidence>
<dbReference type="GO" id="GO:0022857">
    <property type="term" value="F:transmembrane transporter activity"/>
    <property type="evidence" value="ECO:0007669"/>
    <property type="project" value="InterPro"/>
</dbReference>
<dbReference type="PANTHER" id="PTHR30625">
    <property type="entry name" value="PROTEIN TOLQ"/>
    <property type="match status" value="1"/>
</dbReference>
<accession>A0A7R8WMP6</accession>
<dbReference type="GO" id="GO:0005886">
    <property type="term" value="C:plasma membrane"/>
    <property type="evidence" value="ECO:0007669"/>
    <property type="project" value="UniProtKB-SubCell"/>
</dbReference>
<proteinExistence type="inferred from homology"/>
<gene>
    <name evidence="8" type="ORF">CTOB1V02_LOCUS12453</name>
</gene>